<evidence type="ECO:0000256" key="2">
    <source>
        <dbReference type="SAM" id="Coils"/>
    </source>
</evidence>
<dbReference type="PANTHER" id="PTHR37171:SF1">
    <property type="entry name" value="SERINE_THREONINE-PROTEIN KINASE YRZF-RELATED"/>
    <property type="match status" value="1"/>
</dbReference>
<dbReference type="AlphaFoldDB" id="A0AA39JLE6"/>
<proteinExistence type="predicted"/>
<dbReference type="Pfam" id="PF07714">
    <property type="entry name" value="PK_Tyr_Ser-Thr"/>
    <property type="match status" value="1"/>
</dbReference>
<feature type="coiled-coil region" evidence="2">
    <location>
        <begin position="140"/>
        <end position="167"/>
    </location>
</feature>
<dbReference type="InterPro" id="IPR052396">
    <property type="entry name" value="Meiotic_Drive_Suppr_Kinase"/>
</dbReference>
<dbReference type="GO" id="GO:0005524">
    <property type="term" value="F:ATP binding"/>
    <property type="evidence" value="ECO:0007669"/>
    <property type="project" value="UniProtKB-UniRule"/>
</dbReference>
<gene>
    <name evidence="4" type="ORF">EV421DRAFT_519640</name>
</gene>
<dbReference type="InterPro" id="IPR017441">
    <property type="entry name" value="Protein_kinase_ATP_BS"/>
</dbReference>
<keyword evidence="2" id="KW-0175">Coiled coil</keyword>
<dbReference type="Gene3D" id="1.10.510.10">
    <property type="entry name" value="Transferase(Phosphotransferase) domain 1"/>
    <property type="match status" value="1"/>
</dbReference>
<protein>
    <recommendedName>
        <fullName evidence="3">Serine-threonine/tyrosine-protein kinase catalytic domain-containing protein</fullName>
    </recommendedName>
</protein>
<dbReference type="EMBL" id="JAUEPT010000022">
    <property type="protein sequence ID" value="KAK0443484.1"/>
    <property type="molecule type" value="Genomic_DNA"/>
</dbReference>
<dbReference type="PANTHER" id="PTHR37171">
    <property type="entry name" value="SERINE/THREONINE-PROTEIN KINASE YRZF-RELATED"/>
    <property type="match status" value="1"/>
</dbReference>
<dbReference type="InterPro" id="IPR001245">
    <property type="entry name" value="Ser-Thr/Tyr_kinase_cat_dom"/>
</dbReference>
<dbReference type="SUPFAM" id="SSF56112">
    <property type="entry name" value="Protein kinase-like (PK-like)"/>
    <property type="match status" value="1"/>
</dbReference>
<dbReference type="PROSITE" id="PS00107">
    <property type="entry name" value="PROTEIN_KINASE_ATP"/>
    <property type="match status" value="1"/>
</dbReference>
<comment type="caution">
    <text evidence="4">The sequence shown here is derived from an EMBL/GenBank/DDBJ whole genome shotgun (WGS) entry which is preliminary data.</text>
</comment>
<organism evidence="4 5">
    <name type="scientific">Armillaria borealis</name>
    <dbReference type="NCBI Taxonomy" id="47425"/>
    <lineage>
        <taxon>Eukaryota</taxon>
        <taxon>Fungi</taxon>
        <taxon>Dikarya</taxon>
        <taxon>Basidiomycota</taxon>
        <taxon>Agaricomycotina</taxon>
        <taxon>Agaricomycetes</taxon>
        <taxon>Agaricomycetidae</taxon>
        <taxon>Agaricales</taxon>
        <taxon>Marasmiineae</taxon>
        <taxon>Physalacriaceae</taxon>
        <taxon>Armillaria</taxon>
    </lineage>
</organism>
<accession>A0AA39JLE6</accession>
<sequence>MGANFWFTGASVGCFWDGHFMVMAQVIENGQQLDIHFSRVVAAGSRFSPYLQQITAQTLHASVADHIKTATETAERRQEAQKLKLHDIETAQKELLAAMTKTEDITEGTEVALCCAKERGDTENEVEECKKMQLATSVAAAKMANEAKIAKEKYEEAKAAVDDLQDGRCYVSDIYRGLNSYGLFTSIGILAARRLPQRHARRKPSVSLVVHPFYRASERESGVLHDEHPLPYVDCGRNILGGGLHGIVCDGEFHDIHGTTISVVVKMPRLTRKMAELNEAAEAMEHELQVYKALHHIQGSVIPRLYGCGYVDDWYSGRSIPALVLENSGEKNLTSLDISTLTDDEKLDIIDVLGTFHRKGWVHGDIAERNILHSIDTNGRKKFRLCDLALAEQWECREDTRDETFNLFEILYPYDEEEEEDDDDDPVWKKYRCYLD</sequence>
<evidence type="ECO:0000256" key="1">
    <source>
        <dbReference type="PROSITE-ProRule" id="PRU10141"/>
    </source>
</evidence>
<dbReference type="GO" id="GO:0004672">
    <property type="term" value="F:protein kinase activity"/>
    <property type="evidence" value="ECO:0007669"/>
    <property type="project" value="InterPro"/>
</dbReference>
<name>A0AA39JLE6_9AGAR</name>
<feature type="binding site" evidence="1">
    <location>
        <position position="266"/>
    </location>
    <ligand>
        <name>ATP</name>
        <dbReference type="ChEBI" id="CHEBI:30616"/>
    </ligand>
</feature>
<feature type="coiled-coil region" evidence="2">
    <location>
        <begin position="267"/>
        <end position="294"/>
    </location>
</feature>
<keyword evidence="1" id="KW-0547">Nucleotide-binding</keyword>
<feature type="domain" description="Serine-threonine/tyrosine-protein kinase catalytic" evidence="3">
    <location>
        <begin position="239"/>
        <end position="402"/>
    </location>
</feature>
<dbReference type="Proteomes" id="UP001175226">
    <property type="component" value="Unassembled WGS sequence"/>
</dbReference>
<evidence type="ECO:0000259" key="3">
    <source>
        <dbReference type="Pfam" id="PF07714"/>
    </source>
</evidence>
<keyword evidence="1" id="KW-0067">ATP-binding</keyword>
<dbReference type="InterPro" id="IPR011009">
    <property type="entry name" value="Kinase-like_dom_sf"/>
</dbReference>
<keyword evidence="5" id="KW-1185">Reference proteome</keyword>
<evidence type="ECO:0000313" key="5">
    <source>
        <dbReference type="Proteomes" id="UP001175226"/>
    </source>
</evidence>
<evidence type="ECO:0000313" key="4">
    <source>
        <dbReference type="EMBL" id="KAK0443484.1"/>
    </source>
</evidence>
<reference evidence="4" key="1">
    <citation type="submission" date="2023-06" db="EMBL/GenBank/DDBJ databases">
        <authorList>
            <consortium name="Lawrence Berkeley National Laboratory"/>
            <person name="Ahrendt S."/>
            <person name="Sahu N."/>
            <person name="Indic B."/>
            <person name="Wong-Bajracharya J."/>
            <person name="Merenyi Z."/>
            <person name="Ke H.-M."/>
            <person name="Monk M."/>
            <person name="Kocsube S."/>
            <person name="Drula E."/>
            <person name="Lipzen A."/>
            <person name="Balint B."/>
            <person name="Henrissat B."/>
            <person name="Andreopoulos B."/>
            <person name="Martin F.M."/>
            <person name="Harder C.B."/>
            <person name="Rigling D."/>
            <person name="Ford K.L."/>
            <person name="Foster G.D."/>
            <person name="Pangilinan J."/>
            <person name="Papanicolaou A."/>
            <person name="Barry K."/>
            <person name="LaButti K."/>
            <person name="Viragh M."/>
            <person name="Koriabine M."/>
            <person name="Yan M."/>
            <person name="Riley R."/>
            <person name="Champramary S."/>
            <person name="Plett K.L."/>
            <person name="Tsai I.J."/>
            <person name="Slot J."/>
            <person name="Sipos G."/>
            <person name="Plett J."/>
            <person name="Nagy L.G."/>
            <person name="Grigoriev I.V."/>
        </authorList>
    </citation>
    <scope>NUCLEOTIDE SEQUENCE</scope>
    <source>
        <strain evidence="4">FPL87.14</strain>
    </source>
</reference>